<dbReference type="PROSITE" id="PS50894">
    <property type="entry name" value="HPT"/>
    <property type="match status" value="1"/>
</dbReference>
<dbReference type="Proteomes" id="UP000031433">
    <property type="component" value="Unassembled WGS sequence"/>
</dbReference>
<dbReference type="Pfam" id="PF01627">
    <property type="entry name" value="Hpt"/>
    <property type="match status" value="1"/>
</dbReference>
<gene>
    <name evidence="3" type="ORF">SE37_08750</name>
</gene>
<dbReference type="SUPFAM" id="SSF47226">
    <property type="entry name" value="Histidine-containing phosphotransfer domain, HPT domain"/>
    <property type="match status" value="1"/>
</dbReference>
<keyword evidence="1" id="KW-0597">Phosphoprotein</keyword>
<dbReference type="Gene3D" id="1.20.120.160">
    <property type="entry name" value="HPT domain"/>
    <property type="match status" value="1"/>
</dbReference>
<evidence type="ECO:0000259" key="2">
    <source>
        <dbReference type="PROSITE" id="PS50894"/>
    </source>
</evidence>
<dbReference type="AlphaFoldDB" id="A0A0C1QPW7"/>
<proteinExistence type="predicted"/>
<dbReference type="InterPro" id="IPR008207">
    <property type="entry name" value="Sig_transdc_His_kin_Hpt_dom"/>
</dbReference>
<evidence type="ECO:0000313" key="4">
    <source>
        <dbReference type="Proteomes" id="UP000031433"/>
    </source>
</evidence>
<evidence type="ECO:0000313" key="3">
    <source>
        <dbReference type="EMBL" id="KIE42712.1"/>
    </source>
</evidence>
<dbReference type="GO" id="GO:0000160">
    <property type="term" value="P:phosphorelay signal transduction system"/>
    <property type="evidence" value="ECO:0007669"/>
    <property type="project" value="InterPro"/>
</dbReference>
<organism evidence="3 4">
    <name type="scientific">Geobacter soli</name>
    <dbReference type="NCBI Taxonomy" id="1510391"/>
    <lineage>
        <taxon>Bacteria</taxon>
        <taxon>Pseudomonadati</taxon>
        <taxon>Thermodesulfobacteriota</taxon>
        <taxon>Desulfuromonadia</taxon>
        <taxon>Geobacterales</taxon>
        <taxon>Geobacteraceae</taxon>
        <taxon>Geobacter</taxon>
    </lineage>
</organism>
<protein>
    <submittedName>
        <fullName evidence="3">Histidine phosphotransferase</fullName>
    </submittedName>
</protein>
<reference evidence="3 4" key="1">
    <citation type="submission" date="2015-01" db="EMBL/GenBank/DDBJ databases">
        <title>Genome sequence of the anaerobic bacterium Geobacter soli GSS01, a dissimilatory Fe(III) reducer from soil.</title>
        <authorList>
            <person name="Yang G."/>
            <person name="Zhou S."/>
        </authorList>
    </citation>
    <scope>NUCLEOTIDE SEQUENCE [LARGE SCALE GENOMIC DNA]</scope>
    <source>
        <strain evidence="3 4">GSS01</strain>
    </source>
</reference>
<sequence>MAERALKTYRVRIDPELIDIVPVFIAHRWQDVASLQDALAHEDSSLIRKIAHNLKGAGSSFGFDAVSAIGERMERAATQGRWSAVERFINLLARYLEMVEPVCE</sequence>
<feature type="modified residue" description="Phosphohistidine" evidence="1">
    <location>
        <position position="52"/>
    </location>
</feature>
<comment type="caution">
    <text evidence="3">The sequence shown here is derived from an EMBL/GenBank/DDBJ whole genome shotgun (WGS) entry which is preliminary data.</text>
</comment>
<accession>A0A0C1QPW7</accession>
<keyword evidence="4" id="KW-1185">Reference proteome</keyword>
<feature type="domain" description="HPt" evidence="2">
    <location>
        <begin position="13"/>
        <end position="104"/>
    </location>
</feature>
<dbReference type="InterPro" id="IPR036641">
    <property type="entry name" value="HPT_dom_sf"/>
</dbReference>
<dbReference type="RefSeq" id="WP_039645530.1">
    <property type="nucleotide sequence ID" value="NZ_JXBL01000001.1"/>
</dbReference>
<keyword evidence="3" id="KW-0808">Transferase</keyword>
<evidence type="ECO:0000256" key="1">
    <source>
        <dbReference type="PROSITE-ProRule" id="PRU00110"/>
    </source>
</evidence>
<dbReference type="GO" id="GO:0004672">
    <property type="term" value="F:protein kinase activity"/>
    <property type="evidence" value="ECO:0007669"/>
    <property type="project" value="UniProtKB-ARBA"/>
</dbReference>
<name>A0A0C1QPW7_9BACT</name>
<dbReference type="EMBL" id="JXBL01000001">
    <property type="protein sequence ID" value="KIE42712.1"/>
    <property type="molecule type" value="Genomic_DNA"/>
</dbReference>